<protein>
    <submittedName>
        <fullName evidence="1">Uncharacterized protein</fullName>
    </submittedName>
</protein>
<reference evidence="2" key="1">
    <citation type="submission" date="2016-10" db="EMBL/GenBank/DDBJ databases">
        <authorList>
            <person name="Varghese N."/>
            <person name="Submissions S."/>
        </authorList>
    </citation>
    <scope>NUCLEOTIDE SEQUENCE [LARGE SCALE GENOMIC DNA]</scope>
    <source>
        <strain evidence="2">DSM 44675</strain>
    </source>
</reference>
<sequence length="121" mass="12412">MAGLTLVGASVFAFAGCGSEDEGNDSHDGAGSAVTTAESAIDEAKLTAFVAAFRTGYSELAEDRSDEDIEKIVTESCSHLAAGADKQAVTVEIETLAANDGTKPTPEQAENIYNLVAPAFP</sequence>
<dbReference type="RefSeq" id="WP_092667770.1">
    <property type="nucleotide sequence ID" value="NZ_FOAW01000005.1"/>
</dbReference>
<evidence type="ECO:0000313" key="2">
    <source>
        <dbReference type="Proteomes" id="UP000198677"/>
    </source>
</evidence>
<name>A0A1H7LQ84_9NOCA</name>
<evidence type="ECO:0000313" key="1">
    <source>
        <dbReference type="EMBL" id="SEL01142.1"/>
    </source>
</evidence>
<dbReference type="AlphaFoldDB" id="A0A1H7LQ84"/>
<organism evidence="1 2">
    <name type="scientific">Rhodococcus maanshanensis</name>
    <dbReference type="NCBI Taxonomy" id="183556"/>
    <lineage>
        <taxon>Bacteria</taxon>
        <taxon>Bacillati</taxon>
        <taxon>Actinomycetota</taxon>
        <taxon>Actinomycetes</taxon>
        <taxon>Mycobacteriales</taxon>
        <taxon>Nocardiaceae</taxon>
        <taxon>Rhodococcus</taxon>
    </lineage>
</organism>
<accession>A0A1H7LQ84</accession>
<proteinExistence type="predicted"/>
<dbReference type="EMBL" id="FOAW01000005">
    <property type="protein sequence ID" value="SEL01142.1"/>
    <property type="molecule type" value="Genomic_DNA"/>
</dbReference>
<dbReference type="Proteomes" id="UP000198677">
    <property type="component" value="Unassembled WGS sequence"/>
</dbReference>
<keyword evidence="2" id="KW-1185">Reference proteome</keyword>
<gene>
    <name evidence="1" type="ORF">SAMN05444583_105121</name>
</gene>